<organism evidence="1 2">
    <name type="scientific">Linderina macrospora</name>
    <dbReference type="NCBI Taxonomy" id="4868"/>
    <lineage>
        <taxon>Eukaryota</taxon>
        <taxon>Fungi</taxon>
        <taxon>Fungi incertae sedis</taxon>
        <taxon>Zoopagomycota</taxon>
        <taxon>Kickxellomycotina</taxon>
        <taxon>Kickxellomycetes</taxon>
        <taxon>Kickxellales</taxon>
        <taxon>Kickxellaceae</taxon>
        <taxon>Linderina</taxon>
    </lineage>
</organism>
<keyword evidence="2" id="KW-1185">Reference proteome</keyword>
<name>A0ACC1JCL9_9FUNG</name>
<accession>A0ACC1JCL9</accession>
<proteinExistence type="predicted"/>
<evidence type="ECO:0000313" key="1">
    <source>
        <dbReference type="EMBL" id="KAJ1946373.1"/>
    </source>
</evidence>
<gene>
    <name evidence="1" type="primary">MND1</name>
    <name evidence="1" type="ORF">FBU59_002043</name>
</gene>
<dbReference type="EMBL" id="JANBPW010001061">
    <property type="protein sequence ID" value="KAJ1946373.1"/>
    <property type="molecule type" value="Genomic_DNA"/>
</dbReference>
<dbReference type="Proteomes" id="UP001150603">
    <property type="component" value="Unassembled WGS sequence"/>
</dbReference>
<comment type="caution">
    <text evidence="1">The sequence shown here is derived from an EMBL/GenBank/DDBJ whole genome shotgun (WGS) entry which is preliminary data.</text>
</comment>
<reference evidence="1" key="1">
    <citation type="submission" date="2022-07" db="EMBL/GenBank/DDBJ databases">
        <title>Phylogenomic reconstructions and comparative analyses of Kickxellomycotina fungi.</title>
        <authorList>
            <person name="Reynolds N.K."/>
            <person name="Stajich J.E."/>
            <person name="Barry K."/>
            <person name="Grigoriev I.V."/>
            <person name="Crous P."/>
            <person name="Smith M.E."/>
        </authorList>
    </citation>
    <scope>NUCLEOTIDE SEQUENCE</scope>
    <source>
        <strain evidence="1">NRRL 5244</strain>
    </source>
</reference>
<feature type="non-terminal residue" evidence="1">
    <location>
        <position position="1"/>
    </location>
</feature>
<sequence length="375" mass="42593">ESDDDDDDDDKADEQQEEAFDFEGAEARVITYDASDDEDGEFVEDIGEGEPFEPDLKRPGQILVSLKSGPPYSHWNIRQLAKECGLRARNTHPFEIEAYPGYEHRRTLGFKEGLSKDENQEIRDKEPHVYTFVAKPKLDDEGDENAESVSATTGYASQSRGKRSLGVNSESFDGGPRLTVDEKRKRMMDIFHESQDVFLLKELEKIGPKQKGIVAQTVKDVVQSLVDDGMCHAEKIGSSNYFWSFPSEAAIKRRNKIADLEKDIGQIDTKIDALGSSIEKAQFGREQTDERAALTEELAEVEARWSSQQEELQQFKECDPELMNQRRKETVVAQDAANRWTDNIFIIQGWTRDKFNMETSQFNKAFGIPDDLDSV</sequence>
<evidence type="ECO:0000313" key="2">
    <source>
        <dbReference type="Proteomes" id="UP001150603"/>
    </source>
</evidence>
<protein>
    <submittedName>
        <fullName evidence="1">Meiotic nuclear division protein 1</fullName>
    </submittedName>
</protein>